<dbReference type="OMA" id="NCENKIQ"/>
<keyword evidence="1" id="KW-0175">Coiled coil</keyword>
<protein>
    <submittedName>
        <fullName evidence="3">Uncharacterized protein</fullName>
    </submittedName>
</protein>
<feature type="coiled-coil region" evidence="1">
    <location>
        <begin position="109"/>
        <end position="157"/>
    </location>
</feature>
<organism evidence="3 4">
    <name type="scientific">Macleaya cordata</name>
    <name type="common">Five-seeded plume-poppy</name>
    <name type="synonym">Bocconia cordata</name>
    <dbReference type="NCBI Taxonomy" id="56857"/>
    <lineage>
        <taxon>Eukaryota</taxon>
        <taxon>Viridiplantae</taxon>
        <taxon>Streptophyta</taxon>
        <taxon>Embryophyta</taxon>
        <taxon>Tracheophyta</taxon>
        <taxon>Spermatophyta</taxon>
        <taxon>Magnoliopsida</taxon>
        <taxon>Ranunculales</taxon>
        <taxon>Papaveraceae</taxon>
        <taxon>Papaveroideae</taxon>
        <taxon>Macleaya</taxon>
    </lineage>
</organism>
<sequence>MAGLLAWAADVVGGSGQSNDEDESNQFPAVVFTPEQHKYARELEQKSASLRRSIQDLRQRIPPPNISQSLPHLHAHSLASNAALALQLNAHSSTREEAQFREITLQEENSAYEKAILNCEKKIQEKLQEADLLQMKLKEMDTTEKNLRTELEKMQATLEVHQSGKSLDDPKITEEAQADVEASKSVILDKLDAKRKELNSVEDMVQDLEKKWAQVQHNSLRQPSPAQREKILDKQLHSLIEQLAAKQSQAEGLVSENHVMEQELERLNAFRRRLDSGNVDLNMARNRSGRSSYSVRGSSSADYIADTHLKPTYIGGRTESQQRLMLLRSAFVLYILVLHILVFIKISF</sequence>
<proteinExistence type="predicted"/>
<keyword evidence="2" id="KW-0472">Membrane</keyword>
<dbReference type="STRING" id="56857.A0A200Q7N6"/>
<reference evidence="3" key="1">
    <citation type="journal article" date="2017" name="Mol. Plant">
        <title>The Genome of Medicinal Plant Macleaya cordata Provides New Insights into Benzylisoquinoline Alkaloids Metabolism.</title>
        <authorList>
            <person name="Liu X."/>
            <person name="Liu Y."/>
            <person name="Huang P."/>
            <person name="Ma Y."/>
            <person name="Qing Z."/>
            <person name="Tang Q."/>
            <person name="Cao H."/>
            <person name="Cheng P."/>
            <person name="Zheng Y."/>
            <person name="Yuan Z."/>
            <person name="Zhou Y."/>
            <person name="Liu J."/>
            <person name="Tang Z."/>
            <person name="Zhuo Y."/>
            <person name="Zhang Y."/>
            <person name="Yu L."/>
            <person name="Huang J."/>
            <person name="Yang P."/>
            <person name="Peng Q."/>
            <person name="Zhang J."/>
            <person name="Jiang W."/>
            <person name="Zhang Z."/>
            <person name="Lin K."/>
            <person name="Ro D.K."/>
            <person name="Chen X."/>
            <person name="Xiong X."/>
            <person name="Shang Y."/>
            <person name="Huang S."/>
            <person name="Zeng J."/>
        </authorList>
    </citation>
    <scope>NUCLEOTIDE SEQUENCE [LARGE SCALE GENOMIC DNA]</scope>
    <source>
        <strain evidence="3">BLH2017</strain>
        <tissue evidence="3">Root</tissue>
    </source>
</reference>
<dbReference type="PANTHER" id="PTHR37761">
    <property type="entry name" value="OS09G0108400 PROTEIN"/>
    <property type="match status" value="1"/>
</dbReference>
<comment type="caution">
    <text evidence="3">The sequence shown here is derived from an EMBL/GenBank/DDBJ whole genome shotgun (WGS) entry which is preliminary data.</text>
</comment>
<gene>
    <name evidence="3" type="ORF">BVC80_479g22</name>
</gene>
<evidence type="ECO:0000256" key="1">
    <source>
        <dbReference type="SAM" id="Coils"/>
    </source>
</evidence>
<keyword evidence="2" id="KW-1133">Transmembrane helix</keyword>
<evidence type="ECO:0000313" key="3">
    <source>
        <dbReference type="EMBL" id="OVA06444.1"/>
    </source>
</evidence>
<keyword evidence="2" id="KW-0812">Transmembrane</keyword>
<dbReference type="OrthoDB" id="1934337at2759"/>
<dbReference type="AlphaFoldDB" id="A0A200Q7N6"/>
<dbReference type="PANTHER" id="PTHR37761:SF2">
    <property type="entry name" value="OS09G0108400 PROTEIN"/>
    <property type="match status" value="1"/>
</dbReference>
<dbReference type="EMBL" id="MVGT01002801">
    <property type="protein sequence ID" value="OVA06444.1"/>
    <property type="molecule type" value="Genomic_DNA"/>
</dbReference>
<evidence type="ECO:0000313" key="4">
    <source>
        <dbReference type="Proteomes" id="UP000195402"/>
    </source>
</evidence>
<dbReference type="Proteomes" id="UP000195402">
    <property type="component" value="Unassembled WGS sequence"/>
</dbReference>
<accession>A0A200Q7N6</accession>
<evidence type="ECO:0000256" key="2">
    <source>
        <dbReference type="SAM" id="Phobius"/>
    </source>
</evidence>
<feature type="coiled-coil region" evidence="1">
    <location>
        <begin position="191"/>
        <end position="218"/>
    </location>
</feature>
<feature type="transmembrane region" description="Helical" evidence="2">
    <location>
        <begin position="325"/>
        <end position="344"/>
    </location>
</feature>
<name>A0A200Q7N6_MACCD</name>
<keyword evidence="4" id="KW-1185">Reference proteome</keyword>
<dbReference type="FunCoup" id="A0A200Q7N6">
    <property type="interactions" value="1765"/>
</dbReference>
<dbReference type="InParanoid" id="A0A200Q7N6"/>